<proteinExistence type="predicted"/>
<keyword evidence="2" id="KW-1185">Reference proteome</keyword>
<protein>
    <recommendedName>
        <fullName evidence="3">Apple domain-containing protein</fullName>
    </recommendedName>
</protein>
<name>A0ABN9UEB0_9DINO</name>
<gene>
    <name evidence="1" type="ORF">PCOR1329_LOCUS47815</name>
</gene>
<organism evidence="1 2">
    <name type="scientific">Prorocentrum cordatum</name>
    <dbReference type="NCBI Taxonomy" id="2364126"/>
    <lineage>
        <taxon>Eukaryota</taxon>
        <taxon>Sar</taxon>
        <taxon>Alveolata</taxon>
        <taxon>Dinophyceae</taxon>
        <taxon>Prorocentrales</taxon>
        <taxon>Prorocentraceae</taxon>
        <taxon>Prorocentrum</taxon>
    </lineage>
</organism>
<reference evidence="1" key="1">
    <citation type="submission" date="2023-10" db="EMBL/GenBank/DDBJ databases">
        <authorList>
            <person name="Chen Y."/>
            <person name="Shah S."/>
            <person name="Dougan E. K."/>
            <person name="Thang M."/>
            <person name="Chan C."/>
        </authorList>
    </citation>
    <scope>NUCLEOTIDE SEQUENCE [LARGE SCALE GENOMIC DNA]</scope>
</reference>
<evidence type="ECO:0008006" key="3">
    <source>
        <dbReference type="Google" id="ProtNLM"/>
    </source>
</evidence>
<evidence type="ECO:0000313" key="2">
    <source>
        <dbReference type="Proteomes" id="UP001189429"/>
    </source>
</evidence>
<evidence type="ECO:0000313" key="1">
    <source>
        <dbReference type="EMBL" id="CAK0857858.1"/>
    </source>
</evidence>
<accession>A0ABN9UEB0</accession>
<comment type="caution">
    <text evidence="1">The sequence shown here is derived from an EMBL/GenBank/DDBJ whole genome shotgun (WGS) entry which is preliminary data.</text>
</comment>
<dbReference type="EMBL" id="CAUYUJ010015763">
    <property type="protein sequence ID" value="CAK0857858.1"/>
    <property type="molecule type" value="Genomic_DNA"/>
</dbReference>
<sequence>MCCACGGGDPPTSKELWWSVGVGLCSGHEDDWTKADDLGANWGSLRGYGWRFCDQYTDEQCKAVCAETEDCTMVSNNGFCCFLFKGSTCGLDDTKSDYETFSNSVSGTELCTNGCAVGTKCYCQAHGARDHLEDSRGGELPAGADQ</sequence>
<dbReference type="Proteomes" id="UP001189429">
    <property type="component" value="Unassembled WGS sequence"/>
</dbReference>